<evidence type="ECO:0000259" key="3">
    <source>
        <dbReference type="PROSITE" id="PS50048"/>
    </source>
</evidence>
<sequence length="498" mass="55293">MDDEITSPLTPLNGSDGGDNDGLETNDQDPSNSDNESLLSFNFDAPAAIAPEGALFANPTSTPPTSRMSETFRDLSILITKRRRAAAQNAMRGGATAWIDQDDSGTYDPKRKRATPDELPQRKAKRQRISPELDEQGNPKPKPKRFYKKVGYSLRVTLTLESEAGKEYLRSITPGPVESESSSETDSDSSTDSDHDSGYGSFPKPRRKKRQPQLPERLGASTERPDGLKIRDLTVGHPQRRGCKACFEAGDDECTLIEHEFQYPCEACRDGSVECELILKPQLKKVCERCKKKRRSCSYRVDGGKGVESCQQCEEEGVKCCAGPIKESYYARRFEKPSRARKSKQIGRAESGEAEEGTERMWVMCNQCRDGGKRCSLKNKNSWGPCSCCRKNHEECKFVLPPPRQRQLLEAPDLSVRPKGSKKGKAGKGGKTKVKGRWRSESLEEGEIPDTPNRKNSRTLLGEAIFSTREGRKALKKGSSSPPILSSSPIPPQLIFLL</sequence>
<dbReference type="AlphaFoldDB" id="A0A2J6S4S7"/>
<dbReference type="EMBL" id="KZ613940">
    <property type="protein sequence ID" value="PMD45772.1"/>
    <property type="molecule type" value="Genomic_DNA"/>
</dbReference>
<evidence type="ECO:0000256" key="1">
    <source>
        <dbReference type="ARBA" id="ARBA00023242"/>
    </source>
</evidence>
<dbReference type="OrthoDB" id="5303703at2759"/>
<feature type="domain" description="Zn(2)-C6 fungal-type" evidence="3">
    <location>
        <begin position="264"/>
        <end position="299"/>
    </location>
</feature>
<feature type="compositionally biased region" description="Low complexity" evidence="2">
    <location>
        <begin position="479"/>
        <end position="491"/>
    </location>
</feature>
<dbReference type="PROSITE" id="PS00463">
    <property type="entry name" value="ZN2_CY6_FUNGAL_1"/>
    <property type="match status" value="1"/>
</dbReference>
<dbReference type="GO" id="GO:0000981">
    <property type="term" value="F:DNA-binding transcription factor activity, RNA polymerase II-specific"/>
    <property type="evidence" value="ECO:0007669"/>
    <property type="project" value="InterPro"/>
</dbReference>
<dbReference type="InterPro" id="IPR001138">
    <property type="entry name" value="Zn2Cys6_DnaBD"/>
</dbReference>
<proteinExistence type="predicted"/>
<keyword evidence="1" id="KW-0539">Nucleus</keyword>
<dbReference type="Proteomes" id="UP000235786">
    <property type="component" value="Unassembled WGS sequence"/>
</dbReference>
<evidence type="ECO:0000256" key="2">
    <source>
        <dbReference type="SAM" id="MobiDB-lite"/>
    </source>
</evidence>
<gene>
    <name evidence="4" type="ORF">L207DRAFT_508555</name>
</gene>
<feature type="region of interest" description="Disordered" evidence="2">
    <location>
        <begin position="87"/>
        <end position="147"/>
    </location>
</feature>
<feature type="compositionally biased region" description="Polar residues" evidence="2">
    <location>
        <begin position="28"/>
        <end position="40"/>
    </location>
</feature>
<feature type="compositionally biased region" description="Acidic residues" evidence="2">
    <location>
        <begin position="18"/>
        <end position="27"/>
    </location>
</feature>
<dbReference type="GO" id="GO:0008270">
    <property type="term" value="F:zinc ion binding"/>
    <property type="evidence" value="ECO:0007669"/>
    <property type="project" value="InterPro"/>
</dbReference>
<feature type="region of interest" description="Disordered" evidence="2">
    <location>
        <begin position="167"/>
        <end position="231"/>
    </location>
</feature>
<feature type="region of interest" description="Disordered" evidence="2">
    <location>
        <begin position="407"/>
        <end position="491"/>
    </location>
</feature>
<name>A0A2J6S4S7_HYAVF</name>
<protein>
    <recommendedName>
        <fullName evidence="3">Zn(2)-C6 fungal-type domain-containing protein</fullName>
    </recommendedName>
</protein>
<keyword evidence="5" id="KW-1185">Reference proteome</keyword>
<evidence type="ECO:0000313" key="5">
    <source>
        <dbReference type="Proteomes" id="UP000235786"/>
    </source>
</evidence>
<evidence type="ECO:0000313" key="4">
    <source>
        <dbReference type="EMBL" id="PMD45772.1"/>
    </source>
</evidence>
<accession>A0A2J6S4S7</accession>
<feature type="region of interest" description="Disordered" evidence="2">
    <location>
        <begin position="1"/>
        <end position="44"/>
    </location>
</feature>
<dbReference type="PROSITE" id="PS50048">
    <property type="entry name" value="ZN2_CY6_FUNGAL_2"/>
    <property type="match status" value="1"/>
</dbReference>
<feature type="compositionally biased region" description="Basic residues" evidence="2">
    <location>
        <begin position="419"/>
        <end position="437"/>
    </location>
</feature>
<dbReference type="STRING" id="1149755.A0A2J6S4S7"/>
<organism evidence="4 5">
    <name type="scientific">Hyaloscypha variabilis (strain UAMH 11265 / GT02V1 / F)</name>
    <name type="common">Meliniomyces variabilis</name>
    <dbReference type="NCBI Taxonomy" id="1149755"/>
    <lineage>
        <taxon>Eukaryota</taxon>
        <taxon>Fungi</taxon>
        <taxon>Dikarya</taxon>
        <taxon>Ascomycota</taxon>
        <taxon>Pezizomycotina</taxon>
        <taxon>Leotiomycetes</taxon>
        <taxon>Helotiales</taxon>
        <taxon>Hyaloscyphaceae</taxon>
        <taxon>Hyaloscypha</taxon>
        <taxon>Hyaloscypha variabilis</taxon>
    </lineage>
</organism>
<reference evidence="4 5" key="1">
    <citation type="submission" date="2016-04" db="EMBL/GenBank/DDBJ databases">
        <title>A degradative enzymes factory behind the ericoid mycorrhizal symbiosis.</title>
        <authorList>
            <consortium name="DOE Joint Genome Institute"/>
            <person name="Martino E."/>
            <person name="Morin E."/>
            <person name="Grelet G."/>
            <person name="Kuo A."/>
            <person name="Kohler A."/>
            <person name="Daghino S."/>
            <person name="Barry K."/>
            <person name="Choi C."/>
            <person name="Cichocki N."/>
            <person name="Clum A."/>
            <person name="Copeland A."/>
            <person name="Hainaut M."/>
            <person name="Haridas S."/>
            <person name="Labutti K."/>
            <person name="Lindquist E."/>
            <person name="Lipzen A."/>
            <person name="Khouja H.-R."/>
            <person name="Murat C."/>
            <person name="Ohm R."/>
            <person name="Olson A."/>
            <person name="Spatafora J."/>
            <person name="Veneault-Fourrey C."/>
            <person name="Henrissat B."/>
            <person name="Grigoriev I."/>
            <person name="Martin F."/>
            <person name="Perotto S."/>
        </authorList>
    </citation>
    <scope>NUCLEOTIDE SEQUENCE [LARGE SCALE GENOMIC DNA]</scope>
    <source>
        <strain evidence="4 5">F</strain>
    </source>
</reference>
<feature type="compositionally biased region" description="Acidic residues" evidence="2">
    <location>
        <begin position="181"/>
        <end position="191"/>
    </location>
</feature>